<proteinExistence type="predicted"/>
<reference evidence="1" key="1">
    <citation type="submission" date="2018-05" db="EMBL/GenBank/DDBJ databases">
        <authorList>
            <person name="Lanie J.A."/>
            <person name="Ng W.-L."/>
            <person name="Kazmierczak K.M."/>
            <person name="Andrzejewski T.M."/>
            <person name="Davidsen T.M."/>
            <person name="Wayne K.J."/>
            <person name="Tettelin H."/>
            <person name="Glass J.I."/>
            <person name="Rusch D."/>
            <person name="Podicherti R."/>
            <person name="Tsui H.-C.T."/>
            <person name="Winkler M.E."/>
        </authorList>
    </citation>
    <scope>NUCLEOTIDE SEQUENCE</scope>
</reference>
<dbReference type="GO" id="GO:0015562">
    <property type="term" value="F:efflux transmembrane transporter activity"/>
    <property type="evidence" value="ECO:0007669"/>
    <property type="project" value="InterPro"/>
</dbReference>
<evidence type="ECO:0000313" key="1">
    <source>
        <dbReference type="EMBL" id="SVE01336.1"/>
    </source>
</evidence>
<accession>A0A383A0A7</accession>
<name>A0A383A0A7_9ZZZZ</name>
<organism evidence="1">
    <name type="scientific">marine metagenome</name>
    <dbReference type="NCBI Taxonomy" id="408172"/>
    <lineage>
        <taxon>unclassified sequences</taxon>
        <taxon>metagenomes</taxon>
        <taxon>ecological metagenomes</taxon>
    </lineage>
</organism>
<dbReference type="Gene3D" id="1.20.1600.10">
    <property type="entry name" value="Outer membrane efflux proteins (OEP)"/>
    <property type="match status" value="1"/>
</dbReference>
<dbReference type="AlphaFoldDB" id="A0A383A0A7"/>
<sequence>MKASAMDLAYSRQGVKGSYSGILPSLRFSGGMNEARFPSQVGGYNAETGELTLDKINSQISASSSISLSQNIYDGGVWWNTIRQARNSYRITEQ</sequence>
<gene>
    <name evidence="1" type="ORF">METZ01_LOCUS454190</name>
</gene>
<feature type="non-terminal residue" evidence="1">
    <location>
        <position position="94"/>
    </location>
</feature>
<dbReference type="EMBL" id="UINC01188226">
    <property type="protein sequence ID" value="SVE01336.1"/>
    <property type="molecule type" value="Genomic_DNA"/>
</dbReference>
<protein>
    <submittedName>
        <fullName evidence="1">Uncharacterized protein</fullName>
    </submittedName>
</protein>
<dbReference type="SUPFAM" id="SSF56954">
    <property type="entry name" value="Outer membrane efflux proteins (OEP)"/>
    <property type="match status" value="1"/>
</dbReference>